<reference evidence="2 3" key="1">
    <citation type="submission" date="2023-05" db="EMBL/GenBank/DDBJ databases">
        <title>B98-5 Cell Line De Novo Hybrid Assembly: An Optical Mapping Approach.</title>
        <authorList>
            <person name="Kananen K."/>
            <person name="Auerbach J.A."/>
            <person name="Kautto E."/>
            <person name="Blachly J.S."/>
        </authorList>
    </citation>
    <scope>NUCLEOTIDE SEQUENCE [LARGE SCALE GENOMIC DNA]</scope>
    <source>
        <strain evidence="2">B95-8</strain>
        <tissue evidence="2">Cell line</tissue>
    </source>
</reference>
<dbReference type="Proteomes" id="UP001266305">
    <property type="component" value="Unassembled WGS sequence"/>
</dbReference>
<organism evidence="2 3">
    <name type="scientific">Saguinus oedipus</name>
    <name type="common">Cotton-top tamarin</name>
    <name type="synonym">Oedipomidas oedipus</name>
    <dbReference type="NCBI Taxonomy" id="9490"/>
    <lineage>
        <taxon>Eukaryota</taxon>
        <taxon>Metazoa</taxon>
        <taxon>Chordata</taxon>
        <taxon>Craniata</taxon>
        <taxon>Vertebrata</taxon>
        <taxon>Euteleostomi</taxon>
        <taxon>Mammalia</taxon>
        <taxon>Eutheria</taxon>
        <taxon>Euarchontoglires</taxon>
        <taxon>Primates</taxon>
        <taxon>Haplorrhini</taxon>
        <taxon>Platyrrhini</taxon>
        <taxon>Cebidae</taxon>
        <taxon>Callitrichinae</taxon>
        <taxon>Saguinus</taxon>
    </lineage>
</organism>
<evidence type="ECO:0000313" key="3">
    <source>
        <dbReference type="Proteomes" id="UP001266305"/>
    </source>
</evidence>
<dbReference type="EMBL" id="JASSZA010000011">
    <property type="protein sequence ID" value="KAK2099036.1"/>
    <property type="molecule type" value="Genomic_DNA"/>
</dbReference>
<protein>
    <submittedName>
        <fullName evidence="2">Uncharacterized protein</fullName>
    </submittedName>
</protein>
<feature type="compositionally biased region" description="Polar residues" evidence="1">
    <location>
        <begin position="35"/>
        <end position="44"/>
    </location>
</feature>
<sequence length="266" mass="28232">MAGALLHPILGGKTTSAPGTACLAPEEQGLLPNGEPSQHSSAPQKSLPDLPPPKMSHVLPPYPGSSLASLLPLDSVTVVRAALGTLHLLGPSHFLVSPEFVETFPLTWLSALGFASGSAILCHSRSSCWWVLTWWDQRGVWTVTPLSRSLLVSCKGPTSTPGGSRCGVEMWVVSTGDSLALPHTRAHLNRAEAVISLSSRPPEEQCQDGAMSVALEEEENQSRERPWLQEPQPEPGVPCGLSSPDRKPIPSSPDPRASRCHGGLSC</sequence>
<feature type="region of interest" description="Disordered" evidence="1">
    <location>
        <begin position="199"/>
        <end position="266"/>
    </location>
</feature>
<keyword evidence="3" id="KW-1185">Reference proteome</keyword>
<feature type="region of interest" description="Disordered" evidence="1">
    <location>
        <begin position="16"/>
        <end position="55"/>
    </location>
</feature>
<name>A0ABQ9UQD5_SAGOE</name>
<proteinExistence type="predicted"/>
<accession>A0ABQ9UQD5</accession>
<comment type="caution">
    <text evidence="2">The sequence shown here is derived from an EMBL/GenBank/DDBJ whole genome shotgun (WGS) entry which is preliminary data.</text>
</comment>
<evidence type="ECO:0000313" key="2">
    <source>
        <dbReference type="EMBL" id="KAK2099036.1"/>
    </source>
</evidence>
<evidence type="ECO:0000256" key="1">
    <source>
        <dbReference type="SAM" id="MobiDB-lite"/>
    </source>
</evidence>
<gene>
    <name evidence="2" type="ORF">P7K49_024487</name>
</gene>